<accession>A0A2N9GBB2</accession>
<dbReference type="EMBL" id="OIVN01001674">
    <property type="protein sequence ID" value="SPC96521.1"/>
    <property type="molecule type" value="Genomic_DNA"/>
</dbReference>
<name>A0A2N9GBB2_FAGSY</name>
<reference evidence="2" key="1">
    <citation type="submission" date="2018-02" db="EMBL/GenBank/DDBJ databases">
        <authorList>
            <person name="Cohen D.B."/>
            <person name="Kent A.D."/>
        </authorList>
    </citation>
    <scope>NUCLEOTIDE SEQUENCE</scope>
</reference>
<feature type="region of interest" description="Disordered" evidence="1">
    <location>
        <begin position="185"/>
        <end position="227"/>
    </location>
</feature>
<protein>
    <submittedName>
        <fullName evidence="2">Uncharacterized protein</fullName>
    </submittedName>
</protein>
<evidence type="ECO:0000313" key="2">
    <source>
        <dbReference type="EMBL" id="SPC96521.1"/>
    </source>
</evidence>
<sequence>MNVQNKLQKLNVLDKLDKGIQAQNEKLDKLDKLDKISSDIAQMNAGVADLMTYLRERDGNPNSSRVNNVGNVQGSIVPVIGTVTRNIEVGQSFAENQNQTYNNERPAGYPDSGLNMYRDEVRVEIPEGEPYFEQPRVEVNKETYAKDAFRTEFNRNAHQMNDGAYRPPKGVENEVRRGIYNFHDNDRNVNYRNDRNFRNDRNERNDRNDRNRFQEPQRNEFEEPNQNVRQEIGNNAIGGAERKVLDFSKYRHIRFASPYTIPPYLYFTPSHTFPLNHTPPPSVLSNALSLSLSLSCLLISLSVFSPSSSAYLTTVTIWLPNFPFAQVSTDTPF</sequence>
<feature type="compositionally biased region" description="Basic and acidic residues" evidence="1">
    <location>
        <begin position="185"/>
        <end position="221"/>
    </location>
</feature>
<evidence type="ECO:0000256" key="1">
    <source>
        <dbReference type="SAM" id="MobiDB-lite"/>
    </source>
</evidence>
<dbReference type="AlphaFoldDB" id="A0A2N9GBB2"/>
<proteinExistence type="predicted"/>
<organism evidence="2">
    <name type="scientific">Fagus sylvatica</name>
    <name type="common">Beechnut</name>
    <dbReference type="NCBI Taxonomy" id="28930"/>
    <lineage>
        <taxon>Eukaryota</taxon>
        <taxon>Viridiplantae</taxon>
        <taxon>Streptophyta</taxon>
        <taxon>Embryophyta</taxon>
        <taxon>Tracheophyta</taxon>
        <taxon>Spermatophyta</taxon>
        <taxon>Magnoliopsida</taxon>
        <taxon>eudicotyledons</taxon>
        <taxon>Gunneridae</taxon>
        <taxon>Pentapetalae</taxon>
        <taxon>rosids</taxon>
        <taxon>fabids</taxon>
        <taxon>Fagales</taxon>
        <taxon>Fagaceae</taxon>
        <taxon>Fagus</taxon>
    </lineage>
</organism>
<gene>
    <name evidence="2" type="ORF">FSB_LOCUS24403</name>
</gene>